<dbReference type="Gene3D" id="3.50.30.50">
    <property type="entry name" value="Putative cyclase"/>
    <property type="match status" value="1"/>
</dbReference>
<sequence>VGDRWFEYESTRFQDVSIPLDFKGPQVNFFNVDHASASPYKSGEVIGNTAEGGSCNFDTITFIPHCCGTHTECVGHIVNDDVYINSILPDTLVPASLVSIETIKKNRGSDKIIPKDELESKLLSLDNDFKSALVIRTLPNSEKKLSARYDVDNLPAYLEKDAMALIIEHGFDHLLVDLPSIDRAYDEGRLECHRLFWGLPQGSHDLDGIEPSHRTITELSFVPNDIKDGNYLLQLQITNFIRDAAPSRPLLFSIVEK</sequence>
<gene>
    <name evidence="1" type="ORF">METZ01_LOCUS57514</name>
</gene>
<organism evidence="1">
    <name type="scientific">marine metagenome</name>
    <dbReference type="NCBI Taxonomy" id="408172"/>
    <lineage>
        <taxon>unclassified sequences</taxon>
        <taxon>metagenomes</taxon>
        <taxon>ecological metagenomes</taxon>
    </lineage>
</organism>
<evidence type="ECO:0008006" key="2">
    <source>
        <dbReference type="Google" id="ProtNLM"/>
    </source>
</evidence>
<accession>A0A381SKT2</accession>
<reference evidence="1" key="1">
    <citation type="submission" date="2018-05" db="EMBL/GenBank/DDBJ databases">
        <authorList>
            <person name="Lanie J.A."/>
            <person name="Ng W.-L."/>
            <person name="Kazmierczak K.M."/>
            <person name="Andrzejewski T.M."/>
            <person name="Davidsen T.M."/>
            <person name="Wayne K.J."/>
            <person name="Tettelin H."/>
            <person name="Glass J.I."/>
            <person name="Rusch D."/>
            <person name="Podicherti R."/>
            <person name="Tsui H.-C.T."/>
            <person name="Winkler M.E."/>
        </authorList>
    </citation>
    <scope>NUCLEOTIDE SEQUENCE</scope>
</reference>
<evidence type="ECO:0000313" key="1">
    <source>
        <dbReference type="EMBL" id="SVA04660.1"/>
    </source>
</evidence>
<feature type="non-terminal residue" evidence="1">
    <location>
        <position position="1"/>
    </location>
</feature>
<dbReference type="Pfam" id="PF04199">
    <property type="entry name" value="Cyclase"/>
    <property type="match status" value="1"/>
</dbReference>
<name>A0A381SKT2_9ZZZZ</name>
<dbReference type="SUPFAM" id="SSF102198">
    <property type="entry name" value="Putative cyclase"/>
    <property type="match status" value="1"/>
</dbReference>
<dbReference type="GO" id="GO:0019441">
    <property type="term" value="P:L-tryptophan catabolic process to kynurenine"/>
    <property type="evidence" value="ECO:0007669"/>
    <property type="project" value="InterPro"/>
</dbReference>
<proteinExistence type="predicted"/>
<protein>
    <recommendedName>
        <fullName evidence="2">Cyclase family protein</fullName>
    </recommendedName>
</protein>
<dbReference type="InterPro" id="IPR007325">
    <property type="entry name" value="KFase/CYL"/>
</dbReference>
<dbReference type="AlphaFoldDB" id="A0A381SKT2"/>
<dbReference type="EMBL" id="UINC01003250">
    <property type="protein sequence ID" value="SVA04660.1"/>
    <property type="molecule type" value="Genomic_DNA"/>
</dbReference>
<dbReference type="GO" id="GO:0004061">
    <property type="term" value="F:arylformamidase activity"/>
    <property type="evidence" value="ECO:0007669"/>
    <property type="project" value="InterPro"/>
</dbReference>
<dbReference type="InterPro" id="IPR037175">
    <property type="entry name" value="KFase_sf"/>
</dbReference>